<proteinExistence type="inferred from homology"/>
<evidence type="ECO:0000256" key="6">
    <source>
        <dbReference type="RuleBase" id="RU003943"/>
    </source>
</evidence>
<feature type="transmembrane region" description="Helical" evidence="7">
    <location>
        <begin position="125"/>
        <end position="148"/>
    </location>
</feature>
<evidence type="ECO:0000256" key="4">
    <source>
        <dbReference type="ARBA" id="ARBA00022989"/>
    </source>
</evidence>
<evidence type="ECO:0000256" key="7">
    <source>
        <dbReference type="SAM" id="Phobius"/>
    </source>
</evidence>
<keyword evidence="6" id="KW-0813">Transport</keyword>
<dbReference type="EMBL" id="VLLN01000024">
    <property type="protein sequence ID" value="TWJ16886.1"/>
    <property type="molecule type" value="Genomic_DNA"/>
</dbReference>
<accession>A0A562VG38</accession>
<gene>
    <name evidence="8" type="ORF">JN12_03245</name>
</gene>
<dbReference type="PANTHER" id="PTHR30477">
    <property type="entry name" value="ABC-TRANSPORTER METAL-BINDING PROTEIN"/>
    <property type="match status" value="1"/>
</dbReference>
<dbReference type="RefSeq" id="WP_145024674.1">
    <property type="nucleotide sequence ID" value="NZ_VLLN01000024.1"/>
</dbReference>
<dbReference type="SUPFAM" id="SSF81345">
    <property type="entry name" value="ABC transporter involved in vitamin B12 uptake, BtuC"/>
    <property type="match status" value="1"/>
</dbReference>
<feature type="transmembrane region" description="Helical" evidence="7">
    <location>
        <begin position="184"/>
        <end position="204"/>
    </location>
</feature>
<dbReference type="OrthoDB" id="14209at2"/>
<feature type="transmembrane region" description="Helical" evidence="7">
    <location>
        <begin position="160"/>
        <end position="178"/>
    </location>
</feature>
<dbReference type="Gene3D" id="1.10.3470.10">
    <property type="entry name" value="ABC transporter involved in vitamin B12 uptake, BtuC"/>
    <property type="match status" value="1"/>
</dbReference>
<feature type="transmembrane region" description="Helical" evidence="7">
    <location>
        <begin position="211"/>
        <end position="230"/>
    </location>
</feature>
<evidence type="ECO:0000313" key="8">
    <source>
        <dbReference type="EMBL" id="TWJ16886.1"/>
    </source>
</evidence>
<dbReference type="PANTHER" id="PTHR30477:SF19">
    <property type="entry name" value="METAL ABC TRANSPORTER PERMEASE"/>
    <property type="match status" value="1"/>
</dbReference>
<name>A0A562VG38_9BACT</name>
<comment type="similarity">
    <text evidence="2 6">Belongs to the ABC-3 integral membrane protein family.</text>
</comment>
<comment type="subcellular location">
    <subcellularLocation>
        <location evidence="6">Cell membrane</location>
        <topology evidence="6">Multi-pass membrane protein</topology>
    </subcellularLocation>
    <subcellularLocation>
        <location evidence="1">Membrane</location>
        <topology evidence="1">Multi-pass membrane protein</topology>
    </subcellularLocation>
</comment>
<reference evidence="8 9" key="1">
    <citation type="submission" date="2019-07" db="EMBL/GenBank/DDBJ databases">
        <title>Genomic Encyclopedia of Archaeal and Bacterial Type Strains, Phase II (KMG-II): from individual species to whole genera.</title>
        <authorList>
            <person name="Goeker M."/>
        </authorList>
    </citation>
    <scope>NUCLEOTIDE SEQUENCE [LARGE SCALE GENOMIC DNA]</scope>
    <source>
        <strain evidence="8 9">ATCC BAA-1139</strain>
    </source>
</reference>
<dbReference type="GO" id="GO:0043190">
    <property type="term" value="C:ATP-binding cassette (ABC) transporter complex"/>
    <property type="evidence" value="ECO:0007669"/>
    <property type="project" value="InterPro"/>
</dbReference>
<keyword evidence="9" id="KW-1185">Reference proteome</keyword>
<keyword evidence="4 7" id="KW-1133">Transmembrane helix</keyword>
<evidence type="ECO:0000256" key="3">
    <source>
        <dbReference type="ARBA" id="ARBA00022692"/>
    </source>
</evidence>
<keyword evidence="5 7" id="KW-0472">Membrane</keyword>
<dbReference type="AlphaFoldDB" id="A0A562VG38"/>
<feature type="transmembrane region" description="Helical" evidence="7">
    <location>
        <begin position="59"/>
        <end position="76"/>
    </location>
</feature>
<evidence type="ECO:0000313" key="9">
    <source>
        <dbReference type="Proteomes" id="UP000319449"/>
    </source>
</evidence>
<organism evidence="8 9">
    <name type="scientific">Geobacter argillaceus</name>
    <dbReference type="NCBI Taxonomy" id="345631"/>
    <lineage>
        <taxon>Bacteria</taxon>
        <taxon>Pseudomonadati</taxon>
        <taxon>Thermodesulfobacteriota</taxon>
        <taxon>Desulfuromonadia</taxon>
        <taxon>Geobacterales</taxon>
        <taxon>Geobacteraceae</taxon>
        <taxon>Geobacter</taxon>
    </lineage>
</organism>
<protein>
    <submittedName>
        <fullName evidence="8">Zinc/manganese transport system permease protein</fullName>
    </submittedName>
</protein>
<dbReference type="Proteomes" id="UP000319449">
    <property type="component" value="Unassembled WGS sequence"/>
</dbReference>
<dbReference type="InterPro" id="IPR037294">
    <property type="entry name" value="ABC_BtuC-like"/>
</dbReference>
<feature type="transmembrane region" description="Helical" evidence="7">
    <location>
        <begin position="88"/>
        <end position="105"/>
    </location>
</feature>
<evidence type="ECO:0000256" key="5">
    <source>
        <dbReference type="ARBA" id="ARBA00023136"/>
    </source>
</evidence>
<dbReference type="GO" id="GO:0010043">
    <property type="term" value="P:response to zinc ion"/>
    <property type="evidence" value="ECO:0007669"/>
    <property type="project" value="TreeGrafter"/>
</dbReference>
<feature type="transmembrane region" description="Helical" evidence="7">
    <location>
        <begin position="236"/>
        <end position="254"/>
    </location>
</feature>
<keyword evidence="3 6" id="KW-0812">Transmembrane</keyword>
<feature type="transmembrane region" description="Helical" evidence="7">
    <location>
        <begin position="6"/>
        <end position="26"/>
    </location>
</feature>
<dbReference type="Pfam" id="PF00950">
    <property type="entry name" value="ABC-3"/>
    <property type="match status" value="1"/>
</dbReference>
<evidence type="ECO:0000256" key="1">
    <source>
        <dbReference type="ARBA" id="ARBA00004141"/>
    </source>
</evidence>
<feature type="transmembrane region" description="Helical" evidence="7">
    <location>
        <begin position="33"/>
        <end position="53"/>
    </location>
</feature>
<evidence type="ECO:0000256" key="2">
    <source>
        <dbReference type="ARBA" id="ARBA00008034"/>
    </source>
</evidence>
<dbReference type="InterPro" id="IPR001626">
    <property type="entry name" value="ABC_TroCD"/>
</dbReference>
<dbReference type="GO" id="GO:0055085">
    <property type="term" value="P:transmembrane transport"/>
    <property type="evidence" value="ECO:0007669"/>
    <property type="project" value="InterPro"/>
</dbReference>
<sequence length="267" mass="29596">MEALSFLIYPFLACLLLILIHAYFGIHILQRGIIFVDLALAQFIGIGIALSFVLGEEKVFLLSLVFAFLGAFILSLSKHASQYVNIEAFIGVLYIFSFSASILILDKSPHGLEEFKTILNGNILWVTPQQLLATLGLYAAVGLFHFLLRRQFFALTFEGKGNIFLEFLFFASFALVLIKSVLMAGILQVFSFLVIPALIGRLFFRETAKILLTGWLVGVLVSVVGIFLSFKLDIPTAPVIVAGLALMFFAMLVVKIRYAKKDVQISS</sequence>
<comment type="caution">
    <text evidence="8">The sequence shown here is derived from an EMBL/GenBank/DDBJ whole genome shotgun (WGS) entry which is preliminary data.</text>
</comment>